<dbReference type="AlphaFoldDB" id="W7E5J5"/>
<sequence length="54" mass="6391">YHHPCRAMRCAALFHICYVVSWPRSPARQFSLHGHDLCELASYLRTLLKDIFQM</sequence>
<reference evidence="1 2" key="1">
    <citation type="journal article" date="2013" name="PLoS Genet.">
        <title>Comparative genome structure, secondary metabolite, and effector coding capacity across Cochliobolus pathogens.</title>
        <authorList>
            <person name="Condon B.J."/>
            <person name="Leng Y."/>
            <person name="Wu D."/>
            <person name="Bushley K.E."/>
            <person name="Ohm R.A."/>
            <person name="Otillar R."/>
            <person name="Martin J."/>
            <person name="Schackwitz W."/>
            <person name="Grimwood J."/>
            <person name="MohdZainudin N."/>
            <person name="Xue C."/>
            <person name="Wang R."/>
            <person name="Manning V.A."/>
            <person name="Dhillon B."/>
            <person name="Tu Z.J."/>
            <person name="Steffenson B.J."/>
            <person name="Salamov A."/>
            <person name="Sun H."/>
            <person name="Lowry S."/>
            <person name="LaButti K."/>
            <person name="Han J."/>
            <person name="Copeland A."/>
            <person name="Lindquist E."/>
            <person name="Barry K."/>
            <person name="Schmutz J."/>
            <person name="Baker S.E."/>
            <person name="Ciuffetti L.M."/>
            <person name="Grigoriev I.V."/>
            <person name="Zhong S."/>
            <person name="Turgeon B.G."/>
        </authorList>
    </citation>
    <scope>NUCLEOTIDE SEQUENCE [LARGE SCALE GENOMIC DNA]</scope>
    <source>
        <strain evidence="1 2">FI3</strain>
    </source>
</reference>
<evidence type="ECO:0000313" key="2">
    <source>
        <dbReference type="Proteomes" id="UP000054337"/>
    </source>
</evidence>
<dbReference type="EMBL" id="KI968788">
    <property type="protein sequence ID" value="EUN23396.1"/>
    <property type="molecule type" value="Genomic_DNA"/>
</dbReference>
<organism evidence="1 2">
    <name type="scientific">Bipolaris victoriae (strain FI3)</name>
    <name type="common">Victoria blight of oats agent</name>
    <name type="synonym">Cochliobolus victoriae</name>
    <dbReference type="NCBI Taxonomy" id="930091"/>
    <lineage>
        <taxon>Eukaryota</taxon>
        <taxon>Fungi</taxon>
        <taxon>Dikarya</taxon>
        <taxon>Ascomycota</taxon>
        <taxon>Pezizomycotina</taxon>
        <taxon>Dothideomycetes</taxon>
        <taxon>Pleosporomycetidae</taxon>
        <taxon>Pleosporales</taxon>
        <taxon>Pleosporineae</taxon>
        <taxon>Pleosporaceae</taxon>
        <taxon>Bipolaris</taxon>
    </lineage>
</organism>
<dbReference type="RefSeq" id="XP_014552974.1">
    <property type="nucleotide sequence ID" value="XM_014697488.1"/>
</dbReference>
<dbReference type="HOGENOM" id="CLU_3055874_0_0_1"/>
<gene>
    <name evidence="1" type="ORF">COCVIDRAFT_108843</name>
</gene>
<dbReference type="Proteomes" id="UP000054337">
    <property type="component" value="Unassembled WGS sequence"/>
</dbReference>
<evidence type="ECO:0000313" key="1">
    <source>
        <dbReference type="EMBL" id="EUN23396.1"/>
    </source>
</evidence>
<accession>W7E5J5</accession>
<name>W7E5J5_BIPV3</name>
<proteinExistence type="predicted"/>
<dbReference type="GeneID" id="26249470"/>
<protein>
    <submittedName>
        <fullName evidence="1">Uncharacterized protein</fullName>
    </submittedName>
</protein>
<keyword evidence="2" id="KW-1185">Reference proteome</keyword>
<feature type="non-terminal residue" evidence="1">
    <location>
        <position position="1"/>
    </location>
</feature>